<feature type="transmembrane region" description="Helical" evidence="1">
    <location>
        <begin position="7"/>
        <end position="25"/>
    </location>
</feature>
<dbReference type="STRING" id="1127673.GLIP_1568"/>
<dbReference type="SUPFAM" id="SSF55961">
    <property type="entry name" value="Bet v1-like"/>
    <property type="match status" value="1"/>
</dbReference>
<evidence type="ECO:0000313" key="2">
    <source>
        <dbReference type="EMBL" id="GAC14202.1"/>
    </source>
</evidence>
<keyword evidence="1" id="KW-1133">Transmembrane helix</keyword>
<dbReference type="InterPro" id="IPR023393">
    <property type="entry name" value="START-like_dom_sf"/>
</dbReference>
<dbReference type="Pfam" id="PF10604">
    <property type="entry name" value="Polyketide_cyc2"/>
    <property type="match status" value="1"/>
</dbReference>
<dbReference type="eggNOG" id="COG3832">
    <property type="taxonomic scope" value="Bacteria"/>
</dbReference>
<reference evidence="2 3" key="1">
    <citation type="journal article" date="2017" name="Antonie Van Leeuwenhoek">
        <title>Rhizobium rhizosphaerae sp. nov., a novel species isolated from rice rhizosphere.</title>
        <authorList>
            <person name="Zhao J.J."/>
            <person name="Zhang J."/>
            <person name="Zhang R.J."/>
            <person name="Zhang C.W."/>
            <person name="Yin H.Q."/>
            <person name="Zhang X.X."/>
        </authorList>
    </citation>
    <scope>NUCLEOTIDE SEQUENCE [LARGE SCALE GENOMIC DNA]</scope>
    <source>
        <strain evidence="2 3">E3</strain>
    </source>
</reference>
<name>K6Y7L0_9ALTE</name>
<evidence type="ECO:0008006" key="4">
    <source>
        <dbReference type="Google" id="ProtNLM"/>
    </source>
</evidence>
<dbReference type="AlphaFoldDB" id="K6Y7L0"/>
<evidence type="ECO:0000313" key="3">
    <source>
        <dbReference type="Proteomes" id="UP000006334"/>
    </source>
</evidence>
<dbReference type="InterPro" id="IPR019587">
    <property type="entry name" value="Polyketide_cyclase/dehydratase"/>
</dbReference>
<accession>K6Y7L0</accession>
<dbReference type="EMBL" id="BAEN01000035">
    <property type="protein sequence ID" value="GAC14202.1"/>
    <property type="molecule type" value="Genomic_DNA"/>
</dbReference>
<protein>
    <recommendedName>
        <fullName evidence="4">Polyketide cyclase/dehydrase</fullName>
    </recommendedName>
</protein>
<sequence length="175" mass="19247">MGMLKKIIFTILTILVIFIAIGYFLPSDYQVQRSVTVNAPAEKVYAQVADLKKWRDWGVWYEKDPNMIVSYSGPESGVGMKSSWKSSTEGDGEMTIVAVEPAKSVTYDLYFPDFEMSSTGQLTFAQNGGQTVVTWVAAGDVGGNPVNRYFAMAMDSLIGPDFEKGLANLKSLSEK</sequence>
<dbReference type="Gene3D" id="3.30.530.20">
    <property type="match status" value="1"/>
</dbReference>
<keyword evidence="1" id="KW-0472">Membrane</keyword>
<gene>
    <name evidence="2" type="ORF">GLIP_1568</name>
</gene>
<keyword evidence="1" id="KW-0812">Transmembrane</keyword>
<evidence type="ECO:0000256" key="1">
    <source>
        <dbReference type="SAM" id="Phobius"/>
    </source>
</evidence>
<proteinExistence type="predicted"/>
<organism evidence="2 3">
    <name type="scientific">Aliiglaciecola lipolytica E3</name>
    <dbReference type="NCBI Taxonomy" id="1127673"/>
    <lineage>
        <taxon>Bacteria</taxon>
        <taxon>Pseudomonadati</taxon>
        <taxon>Pseudomonadota</taxon>
        <taxon>Gammaproteobacteria</taxon>
        <taxon>Alteromonadales</taxon>
        <taxon>Alteromonadaceae</taxon>
        <taxon>Aliiglaciecola</taxon>
    </lineage>
</organism>
<dbReference type="RefSeq" id="WP_008844018.1">
    <property type="nucleotide sequence ID" value="NZ_BAEN01000035.1"/>
</dbReference>
<dbReference type="CDD" id="cd07818">
    <property type="entry name" value="SRPBCC_1"/>
    <property type="match status" value="1"/>
</dbReference>
<dbReference type="Proteomes" id="UP000006334">
    <property type="component" value="Unassembled WGS sequence"/>
</dbReference>
<comment type="caution">
    <text evidence="2">The sequence shown here is derived from an EMBL/GenBank/DDBJ whole genome shotgun (WGS) entry which is preliminary data.</text>
</comment>
<keyword evidence="3" id="KW-1185">Reference proteome</keyword>